<dbReference type="AlphaFoldDB" id="A0A9W2VG38"/>
<dbReference type="Proteomes" id="UP001165780">
    <property type="component" value="Unplaced"/>
</dbReference>
<protein>
    <submittedName>
        <fullName evidence="3">Asparagine synthetase [glutamine-hydrolyzing]-like</fullName>
    </submittedName>
</protein>
<keyword evidence="2" id="KW-1185">Reference proteome</keyword>
<name>A0A9W2VG38_PANPR</name>
<feature type="region of interest" description="Disordered" evidence="1">
    <location>
        <begin position="1"/>
        <end position="43"/>
    </location>
</feature>
<evidence type="ECO:0000256" key="1">
    <source>
        <dbReference type="SAM" id="MobiDB-lite"/>
    </source>
</evidence>
<evidence type="ECO:0000313" key="2">
    <source>
        <dbReference type="Proteomes" id="UP001165780"/>
    </source>
</evidence>
<dbReference type="RefSeq" id="XP_053757323.1">
    <property type="nucleotide sequence ID" value="XM_053901348.1"/>
</dbReference>
<sequence>MRGDVGATGPTAETGRPAAGRPSAGTRGRGPRPDPGVSESGRTRDTANKKVFLGTVTYEVRSLFTVTIEDGFLAICLEAKGLVNLKHITTPLSKWNLKKKVEPFLLVHYQILDLKPSDKVASMEMIHYHHCRDEHLLALCNSVEKLFPGLDTETAKRR</sequence>
<organism evidence="2 3">
    <name type="scientific">Panthera pardus</name>
    <name type="common">Leopard</name>
    <name type="synonym">Felis pardus</name>
    <dbReference type="NCBI Taxonomy" id="9691"/>
    <lineage>
        <taxon>Eukaryota</taxon>
        <taxon>Metazoa</taxon>
        <taxon>Chordata</taxon>
        <taxon>Craniata</taxon>
        <taxon>Vertebrata</taxon>
        <taxon>Euteleostomi</taxon>
        <taxon>Mammalia</taxon>
        <taxon>Eutheria</taxon>
        <taxon>Laurasiatheria</taxon>
        <taxon>Carnivora</taxon>
        <taxon>Feliformia</taxon>
        <taxon>Felidae</taxon>
        <taxon>Pantherinae</taxon>
        <taxon>Panthera</taxon>
    </lineage>
</organism>
<evidence type="ECO:0000313" key="3">
    <source>
        <dbReference type="RefSeq" id="XP_053757323.1"/>
    </source>
</evidence>
<reference evidence="3" key="1">
    <citation type="submission" date="2025-08" db="UniProtKB">
        <authorList>
            <consortium name="RefSeq"/>
        </authorList>
    </citation>
    <scope>IDENTIFICATION</scope>
    <source>
        <tissue evidence="3">Whole blood</tissue>
    </source>
</reference>
<dbReference type="GeneID" id="128776565"/>
<gene>
    <name evidence="3" type="primary">LOC128776565</name>
</gene>
<proteinExistence type="predicted"/>
<accession>A0A9W2VG38</accession>